<keyword evidence="2 9" id="KW-0732">Signal</keyword>
<dbReference type="FunFam" id="3.40.50.1820:FF:000021">
    <property type="entry name" value="Lipase"/>
    <property type="match status" value="1"/>
</dbReference>
<feature type="domain" description="Partial AB-hydrolase lipase" evidence="10">
    <location>
        <begin position="42"/>
        <end position="104"/>
    </location>
</feature>
<evidence type="ECO:0000256" key="8">
    <source>
        <dbReference type="PIRSR" id="PIRSR000862-1"/>
    </source>
</evidence>
<evidence type="ECO:0000256" key="4">
    <source>
        <dbReference type="ARBA" id="ARBA00022963"/>
    </source>
</evidence>
<feature type="active site" description="Nucleophile" evidence="8">
    <location>
        <position position="180"/>
    </location>
</feature>
<feature type="active site" description="Charge relay system" evidence="8">
    <location>
        <position position="383"/>
    </location>
</feature>
<evidence type="ECO:0000256" key="9">
    <source>
        <dbReference type="SAM" id="SignalP"/>
    </source>
</evidence>
<keyword evidence="4 7" id="KW-0442">Lipid degradation</keyword>
<keyword evidence="6" id="KW-0325">Glycoprotein</keyword>
<dbReference type="PIRSF" id="PIRSF000862">
    <property type="entry name" value="Steryl_ester_lip"/>
    <property type="match status" value="1"/>
</dbReference>
<dbReference type="InParanoid" id="A0A6P8HM09"/>
<dbReference type="SUPFAM" id="SSF53474">
    <property type="entry name" value="alpha/beta-Hydrolases"/>
    <property type="match status" value="1"/>
</dbReference>
<dbReference type="InterPro" id="IPR025483">
    <property type="entry name" value="Lipase_euk"/>
</dbReference>
<dbReference type="AlphaFoldDB" id="A0A6P8HM09"/>
<evidence type="ECO:0000256" key="3">
    <source>
        <dbReference type="ARBA" id="ARBA00022801"/>
    </source>
</evidence>
<gene>
    <name evidence="12" type="primary">LOC116292810</name>
</gene>
<dbReference type="KEGG" id="aten:116292810"/>
<feature type="unsure residue" description="D or N" evidence="12">
    <location>
        <position position="276"/>
    </location>
</feature>
<dbReference type="InterPro" id="IPR029058">
    <property type="entry name" value="AB_hydrolase_fold"/>
</dbReference>
<proteinExistence type="inferred from homology"/>
<sequence>MGRAVLVLVIFSVTSHLVLGLPFLKQDNRVAARHPDIDRNARQLIQDRGYPVEEHYVTTKDGYILTLHRIPHGRSVQRNTLAGSKPVAFLQHGLLMDSTNWILNSANDSLGYILADEGFDVWLGNIRGNDYSQRHKAMDKNHPNFWDFSWQDMAEMDLPAMIDHVLKITGQKQVFYVGHSQGTLIGFTGFSSNQTLAKSIKTFFALAPVYTVAHCSDIVKGAAYALLPVEHGLQNHVSEEFDPGRFVRMLSDLGFCGGLNSEEFCYKAGEALFGFDSSNLNMSRVPVIVAHWGSGTSFKNMVHFGQMVVSGNCQKYDYGFWNNYWHKYGQFTPPKYKVEKLTTPTVLYSGSHDKLASPLDVHNLKQRIQHVTVHAEEIQGWNHADFLFGMDAPQRLYSDIITRMKVRECCDKVCHGSCSTPSCQSRCNPANSQPVAL</sequence>
<feature type="active site" description="Charge relay system" evidence="8">
    <location>
        <position position="353"/>
    </location>
</feature>
<organism evidence="11 12">
    <name type="scientific">Actinia tenebrosa</name>
    <name type="common">Australian red waratah sea anemone</name>
    <dbReference type="NCBI Taxonomy" id="6105"/>
    <lineage>
        <taxon>Eukaryota</taxon>
        <taxon>Metazoa</taxon>
        <taxon>Cnidaria</taxon>
        <taxon>Anthozoa</taxon>
        <taxon>Hexacorallia</taxon>
        <taxon>Actiniaria</taxon>
        <taxon>Actiniidae</taxon>
        <taxon>Actinia</taxon>
    </lineage>
</organism>
<dbReference type="OrthoDB" id="9974421at2759"/>
<dbReference type="Pfam" id="PF04083">
    <property type="entry name" value="Abhydro_lipase"/>
    <property type="match status" value="1"/>
</dbReference>
<accession>A0A6P8HM09</accession>
<feature type="signal peptide" evidence="9">
    <location>
        <begin position="1"/>
        <end position="20"/>
    </location>
</feature>
<keyword evidence="11" id="KW-1185">Reference proteome</keyword>
<dbReference type="GO" id="GO:0016042">
    <property type="term" value="P:lipid catabolic process"/>
    <property type="evidence" value="ECO:0007669"/>
    <property type="project" value="UniProtKB-KW"/>
</dbReference>
<reference evidence="12" key="1">
    <citation type="submission" date="2025-08" db="UniProtKB">
        <authorList>
            <consortium name="RefSeq"/>
        </authorList>
    </citation>
    <scope>IDENTIFICATION</scope>
    <source>
        <tissue evidence="12">Tentacle</tissue>
    </source>
</reference>
<dbReference type="PANTHER" id="PTHR11005">
    <property type="entry name" value="LYSOSOMAL ACID LIPASE-RELATED"/>
    <property type="match status" value="1"/>
</dbReference>
<evidence type="ECO:0000313" key="11">
    <source>
        <dbReference type="Proteomes" id="UP000515163"/>
    </source>
</evidence>
<protein>
    <recommendedName>
        <fullName evidence="7">Lipase</fullName>
    </recommendedName>
</protein>
<dbReference type="GO" id="GO:0016788">
    <property type="term" value="F:hydrolase activity, acting on ester bonds"/>
    <property type="evidence" value="ECO:0007669"/>
    <property type="project" value="InterPro"/>
</dbReference>
<evidence type="ECO:0000313" key="12">
    <source>
        <dbReference type="RefSeq" id="XP_031556018.1"/>
    </source>
</evidence>
<feature type="chain" id="PRO_5027827804" description="Lipase" evidence="9">
    <location>
        <begin position="21"/>
        <end position="437"/>
    </location>
</feature>
<name>A0A6P8HM09_ACTTE</name>
<dbReference type="InterPro" id="IPR006693">
    <property type="entry name" value="AB_hydrolase_lipase"/>
</dbReference>
<comment type="similarity">
    <text evidence="1 7">Belongs to the AB hydrolase superfamily. Lipase family.</text>
</comment>
<evidence type="ECO:0000256" key="5">
    <source>
        <dbReference type="ARBA" id="ARBA00023098"/>
    </source>
</evidence>
<keyword evidence="5" id="KW-0443">Lipid metabolism</keyword>
<evidence type="ECO:0000256" key="6">
    <source>
        <dbReference type="ARBA" id="ARBA00023180"/>
    </source>
</evidence>
<dbReference type="RefSeq" id="XP_031556018.1">
    <property type="nucleotide sequence ID" value="XM_031700158.1"/>
</dbReference>
<keyword evidence="3 7" id="KW-0378">Hydrolase</keyword>
<evidence type="ECO:0000256" key="7">
    <source>
        <dbReference type="PIRNR" id="PIRNR000862"/>
    </source>
</evidence>
<evidence type="ECO:0000256" key="2">
    <source>
        <dbReference type="ARBA" id="ARBA00022729"/>
    </source>
</evidence>
<dbReference type="Gene3D" id="3.40.50.1820">
    <property type="entry name" value="alpha/beta hydrolase"/>
    <property type="match status" value="1"/>
</dbReference>
<evidence type="ECO:0000259" key="10">
    <source>
        <dbReference type="Pfam" id="PF04083"/>
    </source>
</evidence>
<evidence type="ECO:0000256" key="1">
    <source>
        <dbReference type="ARBA" id="ARBA00010701"/>
    </source>
</evidence>
<dbReference type="Proteomes" id="UP000515163">
    <property type="component" value="Unplaced"/>
</dbReference>